<evidence type="ECO:0000256" key="5">
    <source>
        <dbReference type="ARBA" id="ARBA00023098"/>
    </source>
</evidence>
<gene>
    <name evidence="9" type="ORF">HMPREF1541_07221</name>
</gene>
<evidence type="ECO:0000313" key="9">
    <source>
        <dbReference type="EMBL" id="ETN37599.1"/>
    </source>
</evidence>
<accession>W2RPE4</accession>
<evidence type="ECO:0000256" key="6">
    <source>
        <dbReference type="ARBA" id="ARBA00023136"/>
    </source>
</evidence>
<organism evidence="9 10">
    <name type="scientific">Cyphellophora europaea (strain CBS 101466)</name>
    <name type="common">Phialophora europaea</name>
    <dbReference type="NCBI Taxonomy" id="1220924"/>
    <lineage>
        <taxon>Eukaryota</taxon>
        <taxon>Fungi</taxon>
        <taxon>Dikarya</taxon>
        <taxon>Ascomycota</taxon>
        <taxon>Pezizomycotina</taxon>
        <taxon>Eurotiomycetes</taxon>
        <taxon>Chaetothyriomycetidae</taxon>
        <taxon>Chaetothyriales</taxon>
        <taxon>Cyphellophoraceae</taxon>
        <taxon>Cyphellophora</taxon>
    </lineage>
</organism>
<keyword evidence="2 8" id="KW-0812">Transmembrane</keyword>
<proteinExistence type="predicted"/>
<dbReference type="GO" id="GO:0005789">
    <property type="term" value="C:endoplasmic reticulum membrane"/>
    <property type="evidence" value="ECO:0007669"/>
    <property type="project" value="UniProtKB-SubCell"/>
</dbReference>
<dbReference type="PANTHER" id="PTHR21212">
    <property type="entry name" value="BERNARDINELLI-SEIP CONGENITAL LIPODYSTROPHY 2 HOMOLOG BSCL2 PROTEIN"/>
    <property type="match status" value="1"/>
</dbReference>
<keyword evidence="3" id="KW-0256">Endoplasmic reticulum</keyword>
<evidence type="ECO:0000256" key="4">
    <source>
        <dbReference type="ARBA" id="ARBA00022989"/>
    </source>
</evidence>
<dbReference type="HOGENOM" id="CLU_043048_0_0_1"/>
<reference evidence="9 10" key="1">
    <citation type="submission" date="2013-03" db="EMBL/GenBank/DDBJ databases">
        <title>The Genome Sequence of Phialophora europaea CBS 101466.</title>
        <authorList>
            <consortium name="The Broad Institute Genomics Platform"/>
            <person name="Cuomo C."/>
            <person name="de Hoog S."/>
            <person name="Gorbushina A."/>
            <person name="Walker B."/>
            <person name="Young S.K."/>
            <person name="Zeng Q."/>
            <person name="Gargeya S."/>
            <person name="Fitzgerald M."/>
            <person name="Haas B."/>
            <person name="Abouelleil A."/>
            <person name="Allen A.W."/>
            <person name="Alvarado L."/>
            <person name="Arachchi H.M."/>
            <person name="Berlin A.M."/>
            <person name="Chapman S.B."/>
            <person name="Gainer-Dewar J."/>
            <person name="Goldberg J."/>
            <person name="Griggs A."/>
            <person name="Gujja S."/>
            <person name="Hansen M."/>
            <person name="Howarth C."/>
            <person name="Imamovic A."/>
            <person name="Ireland A."/>
            <person name="Larimer J."/>
            <person name="McCowan C."/>
            <person name="Murphy C."/>
            <person name="Pearson M."/>
            <person name="Poon T.W."/>
            <person name="Priest M."/>
            <person name="Roberts A."/>
            <person name="Saif S."/>
            <person name="Shea T."/>
            <person name="Sisk P."/>
            <person name="Sykes S."/>
            <person name="Wortman J."/>
            <person name="Nusbaum C."/>
            <person name="Birren B."/>
        </authorList>
    </citation>
    <scope>NUCLEOTIDE SEQUENCE [LARGE SCALE GENOMIC DNA]</scope>
    <source>
        <strain evidence="9 10">CBS 101466</strain>
    </source>
</reference>
<evidence type="ECO:0000256" key="7">
    <source>
        <dbReference type="SAM" id="MobiDB-lite"/>
    </source>
</evidence>
<dbReference type="GO" id="GO:0006629">
    <property type="term" value="P:lipid metabolic process"/>
    <property type="evidence" value="ECO:0007669"/>
    <property type="project" value="UniProtKB-KW"/>
</dbReference>
<dbReference type="Pfam" id="PF06775">
    <property type="entry name" value="Seipin"/>
    <property type="match status" value="1"/>
</dbReference>
<dbReference type="AlphaFoldDB" id="W2RPE4"/>
<evidence type="ECO:0000256" key="3">
    <source>
        <dbReference type="ARBA" id="ARBA00022824"/>
    </source>
</evidence>
<feature type="compositionally biased region" description="Polar residues" evidence="7">
    <location>
        <begin position="331"/>
        <end position="341"/>
    </location>
</feature>
<dbReference type="GeneID" id="19974560"/>
<feature type="transmembrane region" description="Helical" evidence="8">
    <location>
        <begin position="56"/>
        <end position="80"/>
    </location>
</feature>
<keyword evidence="6 8" id="KW-0472">Membrane</keyword>
<dbReference type="OrthoDB" id="3990054at2759"/>
<feature type="compositionally biased region" description="Acidic residues" evidence="7">
    <location>
        <begin position="404"/>
        <end position="416"/>
    </location>
</feature>
<dbReference type="eggNOG" id="KOG4200">
    <property type="taxonomic scope" value="Eukaryota"/>
</dbReference>
<dbReference type="Proteomes" id="UP000030752">
    <property type="component" value="Unassembled WGS sequence"/>
</dbReference>
<comment type="subcellular location">
    <subcellularLocation>
        <location evidence="1">Endoplasmic reticulum membrane</location>
        <topology evidence="1">Multi-pass membrane protein</topology>
    </subcellularLocation>
</comment>
<sequence>MASPTRSATSDDNERPSPPALTELVRRLLRPLLNPLHAVLSFLSSPAFLRASISTLIFVCVSSLLVATSTTAYLIFYYYYIPPISLSIPLYLQYGVHNTAPYAVAEIPQGTLISQQAYDVRVDLEMPRTPNNLEAGVFMVDVRLLGAFDPVAEAPETLRQLLGNITALGGDGYTVLQHSRRPAMLRYKSVLLGLASEMMNLPFHLVGFKDLDTEKVKVRMWEKAIFRRGSGNVPRGVRVEVATGGATTGLSEMAAGRQVQIYKAGLTFSARFHGLRYLVYNHRIVSFLVLTTTFYVVSIIAVGLGWAWLGRSIMPPESRPMIKQESPPVKTGQNEKQQQQIKTEDEDDEEATGLKIEDVSDSPAQFPSGRGRAPLRYEGRQDDEEGPQGMSAVGQEREVGEGEKADDEEEMDDDEEYARAAAAARTTGRFEGDSGIGTMSESQMDGQGLVRRRSGRSLGEQH</sequence>
<evidence type="ECO:0000256" key="8">
    <source>
        <dbReference type="SAM" id="Phobius"/>
    </source>
</evidence>
<dbReference type="RefSeq" id="XP_008719768.1">
    <property type="nucleotide sequence ID" value="XM_008721546.1"/>
</dbReference>
<evidence type="ECO:0000313" key="10">
    <source>
        <dbReference type="Proteomes" id="UP000030752"/>
    </source>
</evidence>
<dbReference type="GO" id="GO:0140042">
    <property type="term" value="P:lipid droplet formation"/>
    <property type="evidence" value="ECO:0007669"/>
    <property type="project" value="UniProtKB-ARBA"/>
</dbReference>
<keyword evidence="4 8" id="KW-1133">Transmembrane helix</keyword>
<keyword evidence="10" id="KW-1185">Reference proteome</keyword>
<dbReference type="InParanoid" id="W2RPE4"/>
<dbReference type="PANTHER" id="PTHR21212:SF0">
    <property type="entry name" value="SEIPIN"/>
    <property type="match status" value="1"/>
</dbReference>
<dbReference type="STRING" id="1220924.W2RPE4"/>
<dbReference type="CDD" id="cd23995">
    <property type="entry name" value="Seipin_BSCL2_like"/>
    <property type="match status" value="1"/>
</dbReference>
<feature type="transmembrane region" description="Helical" evidence="8">
    <location>
        <begin position="284"/>
        <end position="309"/>
    </location>
</feature>
<feature type="region of interest" description="Disordered" evidence="7">
    <location>
        <begin position="317"/>
        <end position="462"/>
    </location>
</feature>
<name>W2RPE4_CYPE1</name>
<dbReference type="InterPro" id="IPR009617">
    <property type="entry name" value="Seipin"/>
</dbReference>
<evidence type="ECO:0000256" key="2">
    <source>
        <dbReference type="ARBA" id="ARBA00022692"/>
    </source>
</evidence>
<protein>
    <recommendedName>
        <fullName evidence="11">Seipin</fullName>
    </recommendedName>
</protein>
<dbReference type="VEuPathDB" id="FungiDB:HMPREF1541_07221"/>
<evidence type="ECO:0008006" key="11">
    <source>
        <dbReference type="Google" id="ProtNLM"/>
    </source>
</evidence>
<dbReference type="EMBL" id="KB822723">
    <property type="protein sequence ID" value="ETN37599.1"/>
    <property type="molecule type" value="Genomic_DNA"/>
</dbReference>
<keyword evidence="5" id="KW-0443">Lipid metabolism</keyword>
<evidence type="ECO:0000256" key="1">
    <source>
        <dbReference type="ARBA" id="ARBA00004477"/>
    </source>
</evidence>